<proteinExistence type="predicted"/>
<organism evidence="1">
    <name type="scientific">Arundo donax</name>
    <name type="common">Giant reed</name>
    <name type="synonym">Donax arundinaceus</name>
    <dbReference type="NCBI Taxonomy" id="35708"/>
    <lineage>
        <taxon>Eukaryota</taxon>
        <taxon>Viridiplantae</taxon>
        <taxon>Streptophyta</taxon>
        <taxon>Embryophyta</taxon>
        <taxon>Tracheophyta</taxon>
        <taxon>Spermatophyta</taxon>
        <taxon>Magnoliopsida</taxon>
        <taxon>Liliopsida</taxon>
        <taxon>Poales</taxon>
        <taxon>Poaceae</taxon>
        <taxon>PACMAD clade</taxon>
        <taxon>Arundinoideae</taxon>
        <taxon>Arundineae</taxon>
        <taxon>Arundo</taxon>
    </lineage>
</organism>
<accession>A0A0A8ZMB4</accession>
<name>A0A0A8ZMB4_ARUDO</name>
<dbReference type="EMBL" id="GBRH01261918">
    <property type="protein sequence ID" value="JAD35977.1"/>
    <property type="molecule type" value="Transcribed_RNA"/>
</dbReference>
<dbReference type="AlphaFoldDB" id="A0A0A8ZMB4"/>
<evidence type="ECO:0000313" key="1">
    <source>
        <dbReference type="EMBL" id="JAD35977.1"/>
    </source>
</evidence>
<sequence>MAIARSLGKLHSMSAYRNLYIPAFLILDKFCMIKAGLEGQP</sequence>
<reference evidence="1" key="2">
    <citation type="journal article" date="2015" name="Data Brief">
        <title>Shoot transcriptome of the giant reed, Arundo donax.</title>
        <authorList>
            <person name="Barrero R.A."/>
            <person name="Guerrero F.D."/>
            <person name="Moolhuijzen P."/>
            <person name="Goolsby J.A."/>
            <person name="Tidwell J."/>
            <person name="Bellgard S.E."/>
            <person name="Bellgard M.I."/>
        </authorList>
    </citation>
    <scope>NUCLEOTIDE SEQUENCE</scope>
    <source>
        <tissue evidence="1">Shoot tissue taken approximately 20 cm above the soil surface</tissue>
    </source>
</reference>
<protein>
    <submittedName>
        <fullName evidence="1">Uncharacterized protein</fullName>
    </submittedName>
</protein>
<reference evidence="1" key="1">
    <citation type="submission" date="2014-09" db="EMBL/GenBank/DDBJ databases">
        <authorList>
            <person name="Magalhaes I.L.F."/>
            <person name="Oliveira U."/>
            <person name="Santos F.R."/>
            <person name="Vidigal T.H.D.A."/>
            <person name="Brescovit A.D."/>
            <person name="Santos A.J."/>
        </authorList>
    </citation>
    <scope>NUCLEOTIDE SEQUENCE</scope>
    <source>
        <tissue evidence="1">Shoot tissue taken approximately 20 cm above the soil surface</tissue>
    </source>
</reference>